<evidence type="ECO:0000256" key="7">
    <source>
        <dbReference type="SAM" id="MobiDB-lite"/>
    </source>
</evidence>
<feature type="transmembrane region" description="Helical" evidence="8">
    <location>
        <begin position="168"/>
        <end position="189"/>
    </location>
</feature>
<feature type="transmembrane region" description="Helical" evidence="8">
    <location>
        <begin position="228"/>
        <end position="250"/>
    </location>
</feature>
<comment type="similarity">
    <text evidence="6">Belongs to the major facilitator superfamily. Allantoate permease family.</text>
</comment>
<keyword evidence="4 8" id="KW-1133">Transmembrane helix</keyword>
<dbReference type="FunFam" id="1.20.1250.20:FF:000295">
    <property type="entry name" value="Unplaced genomic scaffold supercont1.7, whole genome shotgun sequence"/>
    <property type="match status" value="1"/>
</dbReference>
<dbReference type="GO" id="GO:0022857">
    <property type="term" value="F:transmembrane transporter activity"/>
    <property type="evidence" value="ECO:0007669"/>
    <property type="project" value="InterPro"/>
</dbReference>
<evidence type="ECO:0000313" key="9">
    <source>
        <dbReference type="EMBL" id="ORY82361.1"/>
    </source>
</evidence>
<feature type="compositionally biased region" description="Basic and acidic residues" evidence="7">
    <location>
        <begin position="8"/>
        <end position="20"/>
    </location>
</feature>
<evidence type="ECO:0000256" key="3">
    <source>
        <dbReference type="ARBA" id="ARBA00022692"/>
    </source>
</evidence>
<dbReference type="Pfam" id="PF07690">
    <property type="entry name" value="MFS_1"/>
    <property type="match status" value="1"/>
</dbReference>
<dbReference type="Proteomes" id="UP000193467">
    <property type="component" value="Unassembled WGS sequence"/>
</dbReference>
<feature type="transmembrane region" description="Helical" evidence="8">
    <location>
        <begin position="427"/>
        <end position="448"/>
    </location>
</feature>
<feature type="transmembrane region" description="Helical" evidence="8">
    <location>
        <begin position="72"/>
        <end position="95"/>
    </location>
</feature>
<evidence type="ECO:0000256" key="2">
    <source>
        <dbReference type="ARBA" id="ARBA00022448"/>
    </source>
</evidence>
<accession>A0A1Y2FEM2</accession>
<gene>
    <name evidence="9" type="ORF">BCR35DRAFT_303761</name>
</gene>
<feature type="transmembrane region" description="Helical" evidence="8">
    <location>
        <begin position="397"/>
        <end position="415"/>
    </location>
</feature>
<feature type="transmembrane region" description="Helical" evidence="8">
    <location>
        <begin position="115"/>
        <end position="132"/>
    </location>
</feature>
<evidence type="ECO:0000256" key="4">
    <source>
        <dbReference type="ARBA" id="ARBA00022989"/>
    </source>
</evidence>
<dbReference type="Gene3D" id="1.20.1250.20">
    <property type="entry name" value="MFS general substrate transporter like domains"/>
    <property type="match status" value="2"/>
</dbReference>
<evidence type="ECO:0000256" key="6">
    <source>
        <dbReference type="ARBA" id="ARBA00037968"/>
    </source>
</evidence>
<comment type="caution">
    <text evidence="9">The sequence shown here is derived from an EMBL/GenBank/DDBJ whole genome shotgun (WGS) entry which is preliminary data.</text>
</comment>
<dbReference type="InParanoid" id="A0A1Y2FEM2"/>
<dbReference type="InterPro" id="IPR036259">
    <property type="entry name" value="MFS_trans_sf"/>
</dbReference>
<evidence type="ECO:0000256" key="8">
    <source>
        <dbReference type="SAM" id="Phobius"/>
    </source>
</evidence>
<keyword evidence="5 8" id="KW-0472">Membrane</keyword>
<dbReference type="AlphaFoldDB" id="A0A1Y2FEM2"/>
<name>A0A1Y2FEM2_9BASI</name>
<dbReference type="SUPFAM" id="SSF103473">
    <property type="entry name" value="MFS general substrate transporter"/>
    <property type="match status" value="1"/>
</dbReference>
<feature type="transmembrane region" description="Helical" evidence="8">
    <location>
        <begin position="460"/>
        <end position="483"/>
    </location>
</feature>
<feature type="region of interest" description="Disordered" evidence="7">
    <location>
        <begin position="1"/>
        <end position="31"/>
    </location>
</feature>
<dbReference type="STRING" id="106004.A0A1Y2FEM2"/>
<dbReference type="InterPro" id="IPR011701">
    <property type="entry name" value="MFS"/>
</dbReference>
<organism evidence="9 10">
    <name type="scientific">Leucosporidium creatinivorum</name>
    <dbReference type="NCBI Taxonomy" id="106004"/>
    <lineage>
        <taxon>Eukaryota</taxon>
        <taxon>Fungi</taxon>
        <taxon>Dikarya</taxon>
        <taxon>Basidiomycota</taxon>
        <taxon>Pucciniomycotina</taxon>
        <taxon>Microbotryomycetes</taxon>
        <taxon>Leucosporidiales</taxon>
        <taxon>Leucosporidium</taxon>
    </lineage>
</organism>
<proteinExistence type="inferred from homology"/>
<feature type="transmembrane region" description="Helical" evidence="8">
    <location>
        <begin position="337"/>
        <end position="359"/>
    </location>
</feature>
<dbReference type="PANTHER" id="PTHR43791:SF16">
    <property type="entry name" value="TRANSPORTER, PUTATIVE (AFU_ORTHOLOGUE AFUA_3G01840)-RELATED"/>
    <property type="match status" value="1"/>
</dbReference>
<feature type="transmembrane region" description="Helical" evidence="8">
    <location>
        <begin position="139"/>
        <end position="156"/>
    </location>
</feature>
<keyword evidence="3 8" id="KW-0812">Transmembrane</keyword>
<protein>
    <submittedName>
        <fullName evidence="9">Major facilitator superfamily domain-containing protein</fullName>
    </submittedName>
</protein>
<evidence type="ECO:0000256" key="1">
    <source>
        <dbReference type="ARBA" id="ARBA00004141"/>
    </source>
</evidence>
<feature type="region of interest" description="Disordered" evidence="7">
    <location>
        <begin position="494"/>
        <end position="514"/>
    </location>
</feature>
<dbReference type="OrthoDB" id="6730379at2759"/>
<feature type="transmembrane region" description="Helical" evidence="8">
    <location>
        <begin position="301"/>
        <end position="325"/>
    </location>
</feature>
<dbReference type="FunFam" id="1.20.1250.20:FF:000064">
    <property type="entry name" value="MFS allantoate transporter"/>
    <property type="match status" value="1"/>
</dbReference>
<evidence type="ECO:0000256" key="5">
    <source>
        <dbReference type="ARBA" id="ARBA00023136"/>
    </source>
</evidence>
<dbReference type="GO" id="GO:0016020">
    <property type="term" value="C:membrane"/>
    <property type="evidence" value="ECO:0007669"/>
    <property type="project" value="UniProtKB-SubCell"/>
</dbReference>
<keyword evidence="10" id="KW-1185">Reference proteome</keyword>
<evidence type="ECO:0000313" key="10">
    <source>
        <dbReference type="Proteomes" id="UP000193467"/>
    </source>
</evidence>
<feature type="transmembrane region" description="Helical" evidence="8">
    <location>
        <begin position="366"/>
        <end position="385"/>
    </location>
</feature>
<keyword evidence="2" id="KW-0813">Transport</keyword>
<sequence>MPTTASDMSRETSKMADSQHEQQTQGGKGLRHKIAHDEFVKHGDKALAMAEDRVLLTEADSRRICRKTDLNILPLLCWVYFLQILDKSVIGYSAVFGLRQHAGLVGNQYSTIGAVGYYAQLGAQPLAAYLLVKLPVRQMMPAIVFCWGVSLCGMAASNNFGSLVGTRFLLGFFEAACLPLFSLVTISWYRRSEQPLRVAAWYGTNGVATMLGSAISYGLGHINSSVLYSYQIIFLVFGLITVITAPILYFRLDNSIVSARFLSEDDRKKGVERLRANNTGVVNTEFKWKQVLELFIEPKTWLFLAMSFCVNVGASVSNVFGPLILQGLVGFSSYTAILLNIPFGALQLIVILASSWAAYKFKTKSWIFGMAMVPVVIGVAILYALPHEKSNQGGLLVGYYLIAFVFSANPLIVSWMSANTAGATKKAAAFTAFNAASSAGNICGPYLFKSTDAPDYYPGLKAVLAIFCVLVGLVALQAVNLAYLNKRKEKQRVANGKPAKITDRSMTNKYEAEDEAKDASLGQMAFLDLTDGQNDEFQYLL</sequence>
<dbReference type="EMBL" id="MCGR01000021">
    <property type="protein sequence ID" value="ORY82361.1"/>
    <property type="molecule type" value="Genomic_DNA"/>
</dbReference>
<reference evidence="9 10" key="1">
    <citation type="submission" date="2016-07" db="EMBL/GenBank/DDBJ databases">
        <title>Pervasive Adenine N6-methylation of Active Genes in Fungi.</title>
        <authorList>
            <consortium name="DOE Joint Genome Institute"/>
            <person name="Mondo S.J."/>
            <person name="Dannebaum R.O."/>
            <person name="Kuo R.C."/>
            <person name="Labutti K."/>
            <person name="Haridas S."/>
            <person name="Kuo A."/>
            <person name="Salamov A."/>
            <person name="Ahrendt S.R."/>
            <person name="Lipzen A."/>
            <person name="Sullivan W."/>
            <person name="Andreopoulos W.B."/>
            <person name="Clum A."/>
            <person name="Lindquist E."/>
            <person name="Daum C."/>
            <person name="Ramamoorthy G.K."/>
            <person name="Gryganskyi A."/>
            <person name="Culley D."/>
            <person name="Magnuson J.K."/>
            <person name="James T.Y."/>
            <person name="O'Malley M.A."/>
            <person name="Stajich J.E."/>
            <person name="Spatafora J.W."/>
            <person name="Visel A."/>
            <person name="Grigoriev I.V."/>
        </authorList>
    </citation>
    <scope>NUCLEOTIDE SEQUENCE [LARGE SCALE GENOMIC DNA]</scope>
    <source>
        <strain evidence="9 10">62-1032</strain>
    </source>
</reference>
<dbReference type="PANTHER" id="PTHR43791">
    <property type="entry name" value="PERMEASE-RELATED"/>
    <property type="match status" value="1"/>
</dbReference>
<feature type="transmembrane region" description="Helical" evidence="8">
    <location>
        <begin position="201"/>
        <end position="222"/>
    </location>
</feature>
<comment type="subcellular location">
    <subcellularLocation>
        <location evidence="1">Membrane</location>
        <topology evidence="1">Multi-pass membrane protein</topology>
    </subcellularLocation>
</comment>